<dbReference type="InterPro" id="IPR000838">
    <property type="entry name" value="RNA_pol_sigma70_ECF_CS"/>
</dbReference>
<dbReference type="SUPFAM" id="SSF88946">
    <property type="entry name" value="Sigma2 domain of RNA polymerase sigma factors"/>
    <property type="match status" value="1"/>
</dbReference>
<evidence type="ECO:0000256" key="2">
    <source>
        <dbReference type="ARBA" id="ARBA00023015"/>
    </source>
</evidence>
<dbReference type="InterPro" id="IPR007627">
    <property type="entry name" value="RNA_pol_sigma70_r2"/>
</dbReference>
<evidence type="ECO:0000259" key="7">
    <source>
        <dbReference type="Pfam" id="PF04542"/>
    </source>
</evidence>
<dbReference type="Gene3D" id="1.10.1740.10">
    <property type="match status" value="1"/>
</dbReference>
<feature type="domain" description="RNA polymerase sigma-70 region 4" evidence="8">
    <location>
        <begin position="141"/>
        <end position="188"/>
    </location>
</feature>
<dbReference type="CDD" id="cd06171">
    <property type="entry name" value="Sigma70_r4"/>
    <property type="match status" value="1"/>
</dbReference>
<dbReference type="Gene3D" id="1.10.10.10">
    <property type="entry name" value="Winged helix-like DNA-binding domain superfamily/Winged helix DNA-binding domain"/>
    <property type="match status" value="1"/>
</dbReference>
<proteinExistence type="inferred from homology"/>
<evidence type="ECO:0000256" key="3">
    <source>
        <dbReference type="ARBA" id="ARBA00023082"/>
    </source>
</evidence>
<feature type="domain" description="RNA polymerase sigma-70 region 2" evidence="7">
    <location>
        <begin position="33"/>
        <end position="100"/>
    </location>
</feature>
<dbReference type="EMBL" id="JAYMRP010000046">
    <property type="protein sequence ID" value="MFB8777499.1"/>
    <property type="molecule type" value="Genomic_DNA"/>
</dbReference>
<comment type="similarity">
    <text evidence="1 6">Belongs to the sigma-70 factor family. ECF subfamily.</text>
</comment>
<dbReference type="NCBIfam" id="TIGR02937">
    <property type="entry name" value="sigma70-ECF"/>
    <property type="match status" value="1"/>
</dbReference>
<reference evidence="9 10" key="1">
    <citation type="submission" date="2024-01" db="EMBL/GenBank/DDBJ databases">
        <title>Genome mining of biosynthetic gene clusters to explore secondary metabolites of Streptomyces sp.</title>
        <authorList>
            <person name="Baig A."/>
            <person name="Ajitkumar Shintre N."/>
            <person name="Kumar H."/>
            <person name="Anbarasu A."/>
            <person name="Ramaiah S."/>
        </authorList>
    </citation>
    <scope>NUCLEOTIDE SEQUENCE [LARGE SCALE GENOMIC DNA]</scope>
    <source>
        <strain evidence="9 10">A57</strain>
    </source>
</reference>
<sequence>MSVLQDHRVLPEHPEPVVITRARTGDREAFALLYREHHRAVHRYLAVRTRDRHLADDLAQDVFVRALRGIDGFAWQGKEFSAWLLTIARNLYLDEVGRSRSRLETPVAEFRDAEQPHCATELLALRELEAVENRETVQDVLRVLNPPERHCLELRFFDGLSAEETAHAMGRSVGAVRALTHRAVRRLRWSAGAVPV</sequence>
<accession>A0ABV5EKX9</accession>
<keyword evidence="2 6" id="KW-0805">Transcription regulation</keyword>
<comment type="caution">
    <text evidence="9">The sequence shown here is derived from an EMBL/GenBank/DDBJ whole genome shotgun (WGS) entry which is preliminary data.</text>
</comment>
<dbReference type="SUPFAM" id="SSF88659">
    <property type="entry name" value="Sigma3 and sigma4 domains of RNA polymerase sigma factors"/>
    <property type="match status" value="1"/>
</dbReference>
<dbReference type="InterPro" id="IPR014284">
    <property type="entry name" value="RNA_pol_sigma-70_dom"/>
</dbReference>
<dbReference type="InterPro" id="IPR013324">
    <property type="entry name" value="RNA_pol_sigma_r3/r4-like"/>
</dbReference>
<dbReference type="InterPro" id="IPR039425">
    <property type="entry name" value="RNA_pol_sigma-70-like"/>
</dbReference>
<evidence type="ECO:0000313" key="9">
    <source>
        <dbReference type="EMBL" id="MFB8777499.1"/>
    </source>
</evidence>
<evidence type="ECO:0000256" key="4">
    <source>
        <dbReference type="ARBA" id="ARBA00023125"/>
    </source>
</evidence>
<dbReference type="PROSITE" id="PS01063">
    <property type="entry name" value="SIGMA70_ECF"/>
    <property type="match status" value="1"/>
</dbReference>
<evidence type="ECO:0000259" key="8">
    <source>
        <dbReference type="Pfam" id="PF04545"/>
    </source>
</evidence>
<dbReference type="InterPro" id="IPR036388">
    <property type="entry name" value="WH-like_DNA-bd_sf"/>
</dbReference>
<keyword evidence="4 6" id="KW-0238">DNA-binding</keyword>
<evidence type="ECO:0000256" key="5">
    <source>
        <dbReference type="ARBA" id="ARBA00023163"/>
    </source>
</evidence>
<dbReference type="Proteomes" id="UP001585080">
    <property type="component" value="Unassembled WGS sequence"/>
</dbReference>
<protein>
    <recommendedName>
        <fullName evidence="6">RNA polymerase sigma factor</fullName>
    </recommendedName>
</protein>
<evidence type="ECO:0000256" key="6">
    <source>
        <dbReference type="RuleBase" id="RU000716"/>
    </source>
</evidence>
<dbReference type="Pfam" id="PF04542">
    <property type="entry name" value="Sigma70_r2"/>
    <property type="match status" value="1"/>
</dbReference>
<evidence type="ECO:0000313" key="10">
    <source>
        <dbReference type="Proteomes" id="UP001585080"/>
    </source>
</evidence>
<dbReference type="InterPro" id="IPR007630">
    <property type="entry name" value="RNA_pol_sigma70_r4"/>
</dbReference>
<name>A0ABV5EKX9_9ACTN</name>
<keyword evidence="5 6" id="KW-0804">Transcription</keyword>
<dbReference type="PANTHER" id="PTHR43133">
    <property type="entry name" value="RNA POLYMERASE ECF-TYPE SIGMA FACTO"/>
    <property type="match status" value="1"/>
</dbReference>
<dbReference type="InterPro" id="IPR013325">
    <property type="entry name" value="RNA_pol_sigma_r2"/>
</dbReference>
<evidence type="ECO:0000256" key="1">
    <source>
        <dbReference type="ARBA" id="ARBA00010641"/>
    </source>
</evidence>
<organism evidence="9 10">
    <name type="scientific">Streptomyces broussonetiae</name>
    <dbReference type="NCBI Taxonomy" id="2686304"/>
    <lineage>
        <taxon>Bacteria</taxon>
        <taxon>Bacillati</taxon>
        <taxon>Actinomycetota</taxon>
        <taxon>Actinomycetes</taxon>
        <taxon>Kitasatosporales</taxon>
        <taxon>Streptomycetaceae</taxon>
        <taxon>Streptomyces</taxon>
    </lineage>
</organism>
<dbReference type="PANTHER" id="PTHR43133:SF57">
    <property type="entry name" value="RNA POLYMERASE SIGMA-70 FACTOR"/>
    <property type="match status" value="1"/>
</dbReference>
<dbReference type="Pfam" id="PF04545">
    <property type="entry name" value="Sigma70_r4"/>
    <property type="match status" value="1"/>
</dbReference>
<keyword evidence="10" id="KW-1185">Reference proteome</keyword>
<gene>
    <name evidence="9" type="ORF">VSS16_33105</name>
</gene>
<keyword evidence="3 6" id="KW-0731">Sigma factor</keyword>